<dbReference type="Pfam" id="PF05498">
    <property type="entry name" value="RALF"/>
    <property type="match status" value="1"/>
</dbReference>
<keyword evidence="3" id="KW-0964">Secreted</keyword>
<evidence type="ECO:0000313" key="8">
    <source>
        <dbReference type="Proteomes" id="UP000231279"/>
    </source>
</evidence>
<dbReference type="Proteomes" id="UP000231279">
    <property type="component" value="Unassembled WGS sequence"/>
</dbReference>
<comment type="subcellular location">
    <subcellularLocation>
        <location evidence="1">Secreted</location>
    </subcellularLocation>
</comment>
<evidence type="ECO:0000256" key="5">
    <source>
        <dbReference type="ARBA" id="ARBA00022729"/>
    </source>
</evidence>
<dbReference type="InterPro" id="IPR008801">
    <property type="entry name" value="RALF"/>
</dbReference>
<accession>A0A2G9GT80</accession>
<dbReference type="PANTHER" id="PTHR33136:SF36">
    <property type="entry name" value="PROTEIN RALF-LIKE 31"/>
    <property type="match status" value="1"/>
</dbReference>
<dbReference type="GO" id="GO:0005179">
    <property type="term" value="F:hormone activity"/>
    <property type="evidence" value="ECO:0007669"/>
    <property type="project" value="UniProtKB-KW"/>
</dbReference>
<comment type="caution">
    <text evidence="7">The sequence shown here is derived from an EMBL/GenBank/DDBJ whole genome shotgun (WGS) entry which is preliminary data.</text>
</comment>
<evidence type="ECO:0000256" key="2">
    <source>
        <dbReference type="ARBA" id="ARBA00009178"/>
    </source>
</evidence>
<dbReference type="GO" id="GO:0005576">
    <property type="term" value="C:extracellular region"/>
    <property type="evidence" value="ECO:0007669"/>
    <property type="project" value="UniProtKB-SubCell"/>
</dbReference>
<keyword evidence="8" id="KW-1185">Reference proteome</keyword>
<proteinExistence type="inferred from homology"/>
<keyword evidence="5" id="KW-0732">Signal</keyword>
<evidence type="ECO:0000256" key="1">
    <source>
        <dbReference type="ARBA" id="ARBA00004613"/>
    </source>
</evidence>
<protein>
    <recommendedName>
        <fullName evidence="9">Rapid ALkalinization Factor</fullName>
    </recommendedName>
</protein>
<keyword evidence="6" id="KW-1015">Disulfide bond</keyword>
<gene>
    <name evidence="7" type="ORF">CDL12_18963</name>
</gene>
<dbReference type="AlphaFoldDB" id="A0A2G9GT80"/>
<sequence length="141" mass="15900">MRKIVNLPLIHKMHKFQLHPFSTLFLIGLYFLVSQVEICNGVLALDLNSVKSSEIDAMVKRACAGKIGECSTIAMEEEMMDSESNRRVLVMQKRYISYDTLKRDLVPCDRPGASYYNCKGHGVANSYGRGCEMITRCARGD</sequence>
<evidence type="ECO:0000256" key="3">
    <source>
        <dbReference type="ARBA" id="ARBA00022525"/>
    </source>
</evidence>
<dbReference type="STRING" id="429701.A0A2G9GT80"/>
<reference evidence="8" key="1">
    <citation type="journal article" date="2018" name="Gigascience">
        <title>Genome assembly of the Pink Ipe (Handroanthus impetiginosus, Bignoniaceae), a highly valued, ecologically keystone Neotropical timber forest tree.</title>
        <authorList>
            <person name="Silva-Junior O.B."/>
            <person name="Grattapaglia D."/>
            <person name="Novaes E."/>
            <person name="Collevatti R.G."/>
        </authorList>
    </citation>
    <scope>NUCLEOTIDE SEQUENCE [LARGE SCALE GENOMIC DNA]</scope>
    <source>
        <strain evidence="8">cv. UFG-1</strain>
    </source>
</reference>
<evidence type="ECO:0000256" key="6">
    <source>
        <dbReference type="ARBA" id="ARBA00023157"/>
    </source>
</evidence>
<dbReference type="GO" id="GO:0019722">
    <property type="term" value="P:calcium-mediated signaling"/>
    <property type="evidence" value="ECO:0007669"/>
    <property type="project" value="TreeGrafter"/>
</dbReference>
<organism evidence="7 8">
    <name type="scientific">Handroanthus impetiginosus</name>
    <dbReference type="NCBI Taxonomy" id="429701"/>
    <lineage>
        <taxon>Eukaryota</taxon>
        <taxon>Viridiplantae</taxon>
        <taxon>Streptophyta</taxon>
        <taxon>Embryophyta</taxon>
        <taxon>Tracheophyta</taxon>
        <taxon>Spermatophyta</taxon>
        <taxon>Magnoliopsida</taxon>
        <taxon>eudicotyledons</taxon>
        <taxon>Gunneridae</taxon>
        <taxon>Pentapetalae</taxon>
        <taxon>asterids</taxon>
        <taxon>lamiids</taxon>
        <taxon>Lamiales</taxon>
        <taxon>Bignoniaceae</taxon>
        <taxon>Crescentiina</taxon>
        <taxon>Tabebuia alliance</taxon>
        <taxon>Handroanthus</taxon>
    </lineage>
</organism>
<dbReference type="GO" id="GO:0009506">
    <property type="term" value="C:plasmodesma"/>
    <property type="evidence" value="ECO:0007669"/>
    <property type="project" value="TreeGrafter"/>
</dbReference>
<dbReference type="PANTHER" id="PTHR33136">
    <property type="entry name" value="RAPID ALKALINIZATION FACTOR-LIKE"/>
    <property type="match status" value="1"/>
</dbReference>
<evidence type="ECO:0000256" key="4">
    <source>
        <dbReference type="ARBA" id="ARBA00022702"/>
    </source>
</evidence>
<comment type="similarity">
    <text evidence="2">Belongs to the plant rapid alkalinization factor (RALF) family.</text>
</comment>
<dbReference type="OrthoDB" id="1906275at2759"/>
<evidence type="ECO:0008006" key="9">
    <source>
        <dbReference type="Google" id="ProtNLM"/>
    </source>
</evidence>
<name>A0A2G9GT80_9LAMI</name>
<evidence type="ECO:0000313" key="7">
    <source>
        <dbReference type="EMBL" id="PIN08458.1"/>
    </source>
</evidence>
<dbReference type="EMBL" id="NKXS01003806">
    <property type="protein sequence ID" value="PIN08458.1"/>
    <property type="molecule type" value="Genomic_DNA"/>
</dbReference>
<keyword evidence="4" id="KW-0372">Hormone</keyword>